<comment type="subcellular location">
    <subcellularLocation>
        <location evidence="2">Cytoplasm</location>
        <location evidence="2">Cytosol</location>
    </subcellularLocation>
    <subcellularLocation>
        <location evidence="1">Mitochondrion outer membrane</location>
        <topology evidence="1">Peripheral membrane protein</topology>
    </subcellularLocation>
</comment>
<dbReference type="EC" id="2.7.1.-" evidence="23"/>
<keyword evidence="10 23" id="KW-0547">Nucleotide-binding</keyword>
<dbReference type="GO" id="GO:0006006">
    <property type="term" value="P:glucose metabolic process"/>
    <property type="evidence" value="ECO:0007669"/>
    <property type="project" value="TreeGrafter"/>
</dbReference>
<dbReference type="AlphaFoldDB" id="A0A6P8V6T4"/>
<comment type="subunit">
    <text evidence="20">Monomer. Interacts with TIGAR; the interaction increases hexokinase activity in a hypoxia- and HIF1A-dependent manner.</text>
</comment>
<evidence type="ECO:0000256" key="5">
    <source>
        <dbReference type="ARBA" id="ARBA00009225"/>
    </source>
</evidence>
<dbReference type="InterPro" id="IPR001312">
    <property type="entry name" value="Hexokinase"/>
</dbReference>
<dbReference type="GO" id="GO:0006096">
    <property type="term" value="P:glycolytic process"/>
    <property type="evidence" value="ECO:0007669"/>
    <property type="project" value="UniProtKB-UniPathway"/>
</dbReference>
<keyword evidence="11 23" id="KW-0418">Kinase</keyword>
<evidence type="ECO:0000256" key="21">
    <source>
        <dbReference type="ARBA" id="ARBA00047905"/>
    </source>
</evidence>
<evidence type="ECO:0000259" key="25">
    <source>
        <dbReference type="Pfam" id="PF03727"/>
    </source>
</evidence>
<dbReference type="InterPro" id="IPR022673">
    <property type="entry name" value="Hexokinase_C"/>
</dbReference>
<evidence type="ECO:0000256" key="15">
    <source>
        <dbReference type="ARBA" id="ARBA00023128"/>
    </source>
</evidence>
<evidence type="ECO:0000256" key="20">
    <source>
        <dbReference type="ARBA" id="ARBA00047013"/>
    </source>
</evidence>
<evidence type="ECO:0000256" key="23">
    <source>
        <dbReference type="RuleBase" id="RU362007"/>
    </source>
</evidence>
<evidence type="ECO:0000256" key="9">
    <source>
        <dbReference type="ARBA" id="ARBA00022737"/>
    </source>
</evidence>
<evidence type="ECO:0000256" key="14">
    <source>
        <dbReference type="ARBA" id="ARBA00022990"/>
    </source>
</evidence>
<proteinExistence type="inferred from homology"/>
<keyword evidence="8 23" id="KW-0808">Transferase</keyword>
<evidence type="ECO:0000256" key="6">
    <source>
        <dbReference type="ARBA" id="ARBA00022490"/>
    </source>
</evidence>
<dbReference type="Gene3D" id="3.40.367.20">
    <property type="match status" value="2"/>
</dbReference>
<comment type="catalytic activity">
    <reaction evidence="18">
        <text>a D-hexose + ATP = a D-hexose 6-phosphate + ADP + H(+)</text>
        <dbReference type="Rhea" id="RHEA:22740"/>
        <dbReference type="ChEBI" id="CHEBI:4194"/>
        <dbReference type="ChEBI" id="CHEBI:15378"/>
        <dbReference type="ChEBI" id="CHEBI:30616"/>
        <dbReference type="ChEBI" id="CHEBI:229467"/>
        <dbReference type="ChEBI" id="CHEBI:456216"/>
        <dbReference type="EC" id="2.7.1.1"/>
    </reaction>
    <physiologicalReaction direction="left-to-right" evidence="18">
        <dbReference type="Rhea" id="RHEA:22741"/>
    </physiologicalReaction>
</comment>
<evidence type="ECO:0000256" key="1">
    <source>
        <dbReference type="ARBA" id="ARBA00004450"/>
    </source>
</evidence>
<dbReference type="PRINTS" id="PR00475">
    <property type="entry name" value="HEXOKINASE"/>
</dbReference>
<dbReference type="PANTHER" id="PTHR19443:SF4">
    <property type="entry name" value="HEXOKINASE-2"/>
    <property type="match status" value="1"/>
</dbReference>
<dbReference type="GeneID" id="117553112"/>
<dbReference type="FunFam" id="3.40.367.20:FF:000020">
    <property type="entry name" value="Hexokinase-1"/>
    <property type="match status" value="1"/>
</dbReference>
<dbReference type="PROSITE" id="PS00378">
    <property type="entry name" value="HEXOKINASE_1"/>
    <property type="match status" value="1"/>
</dbReference>
<keyword evidence="26" id="KW-1185">Reference proteome</keyword>
<dbReference type="PANTHER" id="PTHR19443">
    <property type="entry name" value="HEXOKINASE"/>
    <property type="match status" value="1"/>
</dbReference>
<comment type="pathway">
    <text evidence="4">Carbohydrate metabolism; hexose metabolism.</text>
</comment>
<evidence type="ECO:0000256" key="10">
    <source>
        <dbReference type="ARBA" id="ARBA00022741"/>
    </source>
</evidence>
<comment type="catalytic activity">
    <reaction evidence="21">
        <text>D-fructose + ATP = D-fructose 6-phosphate + ADP + H(+)</text>
        <dbReference type="Rhea" id="RHEA:16125"/>
        <dbReference type="ChEBI" id="CHEBI:15378"/>
        <dbReference type="ChEBI" id="CHEBI:30616"/>
        <dbReference type="ChEBI" id="CHEBI:37721"/>
        <dbReference type="ChEBI" id="CHEBI:61527"/>
        <dbReference type="ChEBI" id="CHEBI:456216"/>
        <dbReference type="EC" id="2.7.1.1"/>
    </reaction>
    <physiologicalReaction direction="left-to-right" evidence="21">
        <dbReference type="Rhea" id="RHEA:16126"/>
    </physiologicalReaction>
</comment>
<reference evidence="27" key="1">
    <citation type="submission" date="2025-08" db="UniProtKB">
        <authorList>
            <consortium name="RefSeq"/>
        </authorList>
    </citation>
    <scope>IDENTIFICATION</scope>
</reference>
<dbReference type="GO" id="GO:0005536">
    <property type="term" value="F:D-glucose binding"/>
    <property type="evidence" value="ECO:0007669"/>
    <property type="project" value="InterPro"/>
</dbReference>
<evidence type="ECO:0000256" key="12">
    <source>
        <dbReference type="ARBA" id="ARBA00022787"/>
    </source>
</evidence>
<comment type="function">
    <text evidence="19">Catalyzes the phosphorylation of hexose, such as D-glucose and D-fructose, to hexose 6-phosphate (D-glucose 6-phosphate and D-fructose 6-phosphate, respectively). Mediates the initial step of glycolysis by catalyzing phosphorylation of D-glucose to D-glucose 6-phosphate. Plays a key role in maintaining the integrity of the outer mitochondrial membrane by preventing the release of apoptogenic molecules from the intermembrane space and subsequent apoptosis.</text>
</comment>
<dbReference type="GO" id="GO:0001678">
    <property type="term" value="P:intracellular glucose homeostasis"/>
    <property type="evidence" value="ECO:0007669"/>
    <property type="project" value="InterPro"/>
</dbReference>
<dbReference type="Gene3D" id="3.30.420.40">
    <property type="match status" value="1"/>
</dbReference>
<evidence type="ECO:0000256" key="7">
    <source>
        <dbReference type="ARBA" id="ARBA00022533"/>
    </source>
</evidence>
<gene>
    <name evidence="27" type="primary">LOC117553112</name>
</gene>
<dbReference type="InParanoid" id="A0A6P8V6T4"/>
<evidence type="ECO:0000256" key="4">
    <source>
        <dbReference type="ARBA" id="ARBA00005028"/>
    </source>
</evidence>
<keyword evidence="14" id="KW-0007">Acetylation</keyword>
<dbReference type="OrthoDB" id="419537at2759"/>
<evidence type="ECO:0000313" key="27">
    <source>
        <dbReference type="RefSeq" id="XP_034082798.1"/>
    </source>
</evidence>
<evidence type="ECO:0000256" key="8">
    <source>
        <dbReference type="ARBA" id="ARBA00022679"/>
    </source>
</evidence>
<dbReference type="InterPro" id="IPR022672">
    <property type="entry name" value="Hexokinase_N"/>
</dbReference>
<evidence type="ECO:0000256" key="22">
    <source>
        <dbReference type="ARBA" id="ARBA00048160"/>
    </source>
</evidence>
<keyword evidence="16" id="KW-0472">Membrane</keyword>
<dbReference type="GO" id="GO:0008865">
    <property type="term" value="F:fructokinase activity"/>
    <property type="evidence" value="ECO:0007669"/>
    <property type="project" value="TreeGrafter"/>
</dbReference>
<evidence type="ECO:0000256" key="3">
    <source>
        <dbReference type="ARBA" id="ARBA00004888"/>
    </source>
</evidence>
<comment type="catalytic activity">
    <reaction evidence="22">
        <text>D-glucose + ATP = D-glucose 6-phosphate + ADP + H(+)</text>
        <dbReference type="Rhea" id="RHEA:17825"/>
        <dbReference type="ChEBI" id="CHEBI:4167"/>
        <dbReference type="ChEBI" id="CHEBI:15378"/>
        <dbReference type="ChEBI" id="CHEBI:30616"/>
        <dbReference type="ChEBI" id="CHEBI:61548"/>
        <dbReference type="ChEBI" id="CHEBI:456216"/>
        <dbReference type="EC" id="2.7.1.1"/>
    </reaction>
    <physiologicalReaction direction="left-to-right" evidence="22">
        <dbReference type="Rhea" id="RHEA:17826"/>
    </physiologicalReaction>
</comment>
<sequence>MLASSLLANYCTELHDDQALKVDKYLHHFQLSDKTLMDLSVRFRREMDRGLSRDTNPTAAVKMLPTFVRSTPDGTEQGEFLALDLGGSNFRVLLVKVMANGKQEVEMENQIYEIPEHIMRGCGSELFDHIADCLANFLEKLGIKDKKLPLGFTFSFPCQQTKLDESVLVYWTKSFRAYGVEGKDVVSLLKKSIQKRGDFDVDILAVINDTVGTMMTCGYDDHHCEIGLIVGTGTNACYMEQMRNLELLDGDEGRMCVNTEWGAFGDDGALEDLRTHVDREIDAGSLNPGKQLFEKMISGLYLGGSGAVSSW</sequence>
<keyword evidence="13 23" id="KW-0067">ATP-binding</keyword>
<keyword evidence="9" id="KW-0677">Repeat</keyword>
<dbReference type="PROSITE" id="PS51748">
    <property type="entry name" value="HEXOKINASE_2"/>
    <property type="match status" value="1"/>
</dbReference>
<dbReference type="GO" id="GO:0005741">
    <property type="term" value="C:mitochondrial outer membrane"/>
    <property type="evidence" value="ECO:0007669"/>
    <property type="project" value="UniProtKB-SubCell"/>
</dbReference>
<keyword evidence="15" id="KW-0496">Mitochondrion</keyword>
<evidence type="ECO:0000256" key="13">
    <source>
        <dbReference type="ARBA" id="ARBA00022840"/>
    </source>
</evidence>
<dbReference type="FunFam" id="3.30.420.40:FF:000805">
    <property type="entry name" value="Hexokinase-2"/>
    <property type="match status" value="1"/>
</dbReference>
<dbReference type="GO" id="GO:0005524">
    <property type="term" value="F:ATP binding"/>
    <property type="evidence" value="ECO:0007669"/>
    <property type="project" value="UniProtKB-UniRule"/>
</dbReference>
<dbReference type="UniPathway" id="UPA00109">
    <property type="reaction ID" value="UER00180"/>
</dbReference>
<dbReference type="UniPathway" id="UPA00242"/>
<dbReference type="Pfam" id="PF00349">
    <property type="entry name" value="Hexokinase_1"/>
    <property type="match status" value="1"/>
</dbReference>
<evidence type="ECO:0000256" key="11">
    <source>
        <dbReference type="ARBA" id="ARBA00022777"/>
    </source>
</evidence>
<name>A0A6P8V6T4_GYMAC</name>
<keyword evidence="6" id="KW-0963">Cytoplasm</keyword>
<dbReference type="SUPFAM" id="SSF53067">
    <property type="entry name" value="Actin-like ATPase domain"/>
    <property type="match status" value="2"/>
</dbReference>
<keyword evidence="7" id="KW-0021">Allosteric enzyme</keyword>
<dbReference type="GO" id="GO:0005829">
    <property type="term" value="C:cytosol"/>
    <property type="evidence" value="ECO:0007669"/>
    <property type="project" value="UniProtKB-SubCell"/>
</dbReference>
<dbReference type="Proteomes" id="UP000515161">
    <property type="component" value="Unplaced"/>
</dbReference>
<keyword evidence="12" id="KW-1000">Mitochondrion outer membrane</keyword>
<dbReference type="GO" id="GO:0004340">
    <property type="term" value="F:glucokinase activity"/>
    <property type="evidence" value="ECO:0007669"/>
    <property type="project" value="TreeGrafter"/>
</dbReference>
<evidence type="ECO:0000313" key="26">
    <source>
        <dbReference type="Proteomes" id="UP000515161"/>
    </source>
</evidence>
<evidence type="ECO:0000256" key="2">
    <source>
        <dbReference type="ARBA" id="ARBA00004514"/>
    </source>
</evidence>
<evidence type="ECO:0000256" key="16">
    <source>
        <dbReference type="ARBA" id="ARBA00023136"/>
    </source>
</evidence>
<feature type="domain" description="Hexokinase N-terminal" evidence="24">
    <location>
        <begin position="22"/>
        <end position="219"/>
    </location>
</feature>
<comment type="pathway">
    <text evidence="3">Carbohydrate degradation; glycolysis; D-glyceraldehyde 3-phosphate and glycerone phosphate from D-glucose: step 1/4.</text>
</comment>
<dbReference type="InterPro" id="IPR019807">
    <property type="entry name" value="Hexokinase_BS"/>
</dbReference>
<evidence type="ECO:0000256" key="19">
    <source>
        <dbReference type="ARBA" id="ARBA00046097"/>
    </source>
</evidence>
<dbReference type="KEGG" id="gacu:117553112"/>
<evidence type="ECO:0000259" key="24">
    <source>
        <dbReference type="Pfam" id="PF00349"/>
    </source>
</evidence>
<dbReference type="RefSeq" id="XP_034082798.1">
    <property type="nucleotide sequence ID" value="XM_034226907.1"/>
</dbReference>
<evidence type="ECO:0000256" key="18">
    <source>
        <dbReference type="ARBA" id="ARBA00044613"/>
    </source>
</evidence>
<evidence type="ECO:0000256" key="17">
    <source>
        <dbReference type="ARBA" id="ARBA00023152"/>
    </source>
</evidence>
<accession>A0A6P8V6T4</accession>
<keyword evidence="17 23" id="KW-0324">Glycolysis</keyword>
<feature type="domain" description="Hexokinase C-terminal" evidence="25">
    <location>
        <begin position="225"/>
        <end position="303"/>
    </location>
</feature>
<protein>
    <recommendedName>
        <fullName evidence="23">Phosphotransferase</fullName>
        <ecNumber evidence="23">2.7.1.-</ecNumber>
    </recommendedName>
</protein>
<dbReference type="InterPro" id="IPR043129">
    <property type="entry name" value="ATPase_NBD"/>
</dbReference>
<dbReference type="Pfam" id="PF03727">
    <property type="entry name" value="Hexokinase_2"/>
    <property type="match status" value="1"/>
</dbReference>
<comment type="similarity">
    <text evidence="5 23">Belongs to the hexokinase family.</text>
</comment>
<organism evidence="26 27">
    <name type="scientific">Gymnodraco acuticeps</name>
    <name type="common">Antarctic dragonfish</name>
    <dbReference type="NCBI Taxonomy" id="8218"/>
    <lineage>
        <taxon>Eukaryota</taxon>
        <taxon>Metazoa</taxon>
        <taxon>Chordata</taxon>
        <taxon>Craniata</taxon>
        <taxon>Vertebrata</taxon>
        <taxon>Euteleostomi</taxon>
        <taxon>Actinopterygii</taxon>
        <taxon>Neopterygii</taxon>
        <taxon>Teleostei</taxon>
        <taxon>Neoteleostei</taxon>
        <taxon>Acanthomorphata</taxon>
        <taxon>Eupercaria</taxon>
        <taxon>Perciformes</taxon>
        <taxon>Notothenioidei</taxon>
        <taxon>Bathydraconidae</taxon>
        <taxon>Gymnodraco</taxon>
    </lineage>
</organism>